<sequence length="72" mass="8060">MKVPGAILILCGTLLFGSTYIATAIYANSLEVWEKPIGKFFTAFNEINGQKLLIASIFFILVGLFHIYFKKN</sequence>
<name>A0A9W5PL25_BACCE</name>
<keyword evidence="1" id="KW-0472">Membrane</keyword>
<accession>A0A9W5PL25</accession>
<keyword evidence="1" id="KW-1133">Transmembrane helix</keyword>
<keyword evidence="1" id="KW-0812">Transmembrane</keyword>
<reference evidence="2 3" key="1">
    <citation type="submission" date="2012-12" db="EMBL/GenBank/DDBJ databases">
        <title>The Genome Sequence of Bacillus cereus VD133.</title>
        <authorList>
            <consortium name="The Broad Institute Genome Sequencing Platform"/>
            <consortium name="The Broad Institute Genome Sequencing Center for Infectious Disease"/>
            <person name="Feldgarden M."/>
            <person name="Van der Auwera G.A."/>
            <person name="Mahillon J."/>
            <person name="Duprez V."/>
            <person name="Timmery S."/>
            <person name="Mattelet C."/>
            <person name="Dierick K."/>
            <person name="Sun M."/>
            <person name="Yu Z."/>
            <person name="Zhu L."/>
            <person name="Hu X."/>
            <person name="Shank E.B."/>
            <person name="Swiecicka I."/>
            <person name="Hansen B.M."/>
            <person name="Andrup L."/>
            <person name="Walker B."/>
            <person name="Young S.K."/>
            <person name="Zeng Q."/>
            <person name="Gargeya S."/>
            <person name="Fitzgerald M."/>
            <person name="Haas B."/>
            <person name="Abouelleil A."/>
            <person name="Alvarado L."/>
            <person name="Arachchi H.M."/>
            <person name="Berlin A.M."/>
            <person name="Chapman S.B."/>
            <person name="Dewar J."/>
            <person name="Goldberg J."/>
            <person name="Griggs A."/>
            <person name="Gujja S."/>
            <person name="Hansen M."/>
            <person name="Howarth C."/>
            <person name="Imamovic A."/>
            <person name="Larimer J."/>
            <person name="McCowan C."/>
            <person name="Murphy C."/>
            <person name="Neiman D."/>
            <person name="Pearson M."/>
            <person name="Priest M."/>
            <person name="Roberts A."/>
            <person name="Saif S."/>
            <person name="Shea T."/>
            <person name="Sisk P."/>
            <person name="Sykes S."/>
            <person name="Wortman J."/>
            <person name="Nusbaum C."/>
            <person name="Birren B."/>
        </authorList>
    </citation>
    <scope>NUCLEOTIDE SEQUENCE [LARGE SCALE GENOMIC DNA]</scope>
    <source>
        <strain evidence="2 3">VD133</strain>
    </source>
</reference>
<gene>
    <name evidence="2" type="ORF">IIU_06005</name>
</gene>
<evidence type="ECO:0000313" key="2">
    <source>
        <dbReference type="EMBL" id="EOO26370.1"/>
    </source>
</evidence>
<evidence type="ECO:0000256" key="1">
    <source>
        <dbReference type="SAM" id="Phobius"/>
    </source>
</evidence>
<proteinExistence type="predicted"/>
<dbReference type="AlphaFoldDB" id="A0A9W5PL25"/>
<comment type="caution">
    <text evidence="2">The sequence shown here is derived from an EMBL/GenBank/DDBJ whole genome shotgun (WGS) entry which is preliminary data.</text>
</comment>
<protein>
    <submittedName>
        <fullName evidence="2">Uncharacterized protein</fullName>
    </submittedName>
</protein>
<dbReference type="EMBL" id="AHFB01000125">
    <property type="protein sequence ID" value="EOO26370.1"/>
    <property type="molecule type" value="Genomic_DNA"/>
</dbReference>
<dbReference type="Proteomes" id="UP000014018">
    <property type="component" value="Unassembled WGS sequence"/>
</dbReference>
<dbReference type="RefSeq" id="WP_016111950.1">
    <property type="nucleotide sequence ID" value="NZ_KB976193.1"/>
</dbReference>
<feature type="transmembrane region" description="Helical" evidence="1">
    <location>
        <begin position="51"/>
        <end position="69"/>
    </location>
</feature>
<organism evidence="2 3">
    <name type="scientific">Bacillus cereus VD133</name>
    <dbReference type="NCBI Taxonomy" id="1053233"/>
    <lineage>
        <taxon>Bacteria</taxon>
        <taxon>Bacillati</taxon>
        <taxon>Bacillota</taxon>
        <taxon>Bacilli</taxon>
        <taxon>Bacillales</taxon>
        <taxon>Bacillaceae</taxon>
        <taxon>Bacillus</taxon>
        <taxon>Bacillus cereus group</taxon>
    </lineage>
</organism>
<evidence type="ECO:0000313" key="3">
    <source>
        <dbReference type="Proteomes" id="UP000014018"/>
    </source>
</evidence>